<name>A0A0C3PTX8_PISTI</name>
<evidence type="ECO:0000313" key="2">
    <source>
        <dbReference type="Proteomes" id="UP000054217"/>
    </source>
</evidence>
<dbReference type="OrthoDB" id="3260925at2759"/>
<keyword evidence="2" id="KW-1185">Reference proteome</keyword>
<dbReference type="EMBL" id="KN831947">
    <property type="protein sequence ID" value="KIO12691.1"/>
    <property type="molecule type" value="Genomic_DNA"/>
</dbReference>
<reference evidence="1 2" key="1">
    <citation type="submission" date="2014-04" db="EMBL/GenBank/DDBJ databases">
        <authorList>
            <consortium name="DOE Joint Genome Institute"/>
            <person name="Kuo A."/>
            <person name="Kohler A."/>
            <person name="Costa M.D."/>
            <person name="Nagy L.G."/>
            <person name="Floudas D."/>
            <person name="Copeland A."/>
            <person name="Barry K.W."/>
            <person name="Cichocki N."/>
            <person name="Veneault-Fourrey C."/>
            <person name="LaButti K."/>
            <person name="Lindquist E.A."/>
            <person name="Lipzen A."/>
            <person name="Lundell T."/>
            <person name="Morin E."/>
            <person name="Murat C."/>
            <person name="Sun H."/>
            <person name="Tunlid A."/>
            <person name="Henrissat B."/>
            <person name="Grigoriev I.V."/>
            <person name="Hibbett D.S."/>
            <person name="Martin F."/>
            <person name="Nordberg H.P."/>
            <person name="Cantor M.N."/>
            <person name="Hua S.X."/>
        </authorList>
    </citation>
    <scope>NUCLEOTIDE SEQUENCE [LARGE SCALE GENOMIC DNA]</scope>
    <source>
        <strain evidence="1 2">Marx 270</strain>
    </source>
</reference>
<dbReference type="HOGENOM" id="CLU_2850662_0_0_1"/>
<gene>
    <name evidence="1" type="ORF">M404DRAFT_993669</name>
</gene>
<proteinExistence type="predicted"/>
<dbReference type="Proteomes" id="UP000054217">
    <property type="component" value="Unassembled WGS sequence"/>
</dbReference>
<reference evidence="2" key="2">
    <citation type="submission" date="2015-01" db="EMBL/GenBank/DDBJ databases">
        <title>Evolutionary Origins and Diversification of the Mycorrhizal Mutualists.</title>
        <authorList>
            <consortium name="DOE Joint Genome Institute"/>
            <consortium name="Mycorrhizal Genomics Consortium"/>
            <person name="Kohler A."/>
            <person name="Kuo A."/>
            <person name="Nagy L.G."/>
            <person name="Floudas D."/>
            <person name="Copeland A."/>
            <person name="Barry K.W."/>
            <person name="Cichocki N."/>
            <person name="Veneault-Fourrey C."/>
            <person name="LaButti K."/>
            <person name="Lindquist E.A."/>
            <person name="Lipzen A."/>
            <person name="Lundell T."/>
            <person name="Morin E."/>
            <person name="Murat C."/>
            <person name="Riley R."/>
            <person name="Ohm R."/>
            <person name="Sun H."/>
            <person name="Tunlid A."/>
            <person name="Henrissat B."/>
            <person name="Grigoriev I.V."/>
            <person name="Hibbett D.S."/>
            <person name="Martin F."/>
        </authorList>
    </citation>
    <scope>NUCLEOTIDE SEQUENCE [LARGE SCALE GENOMIC DNA]</scope>
    <source>
        <strain evidence="2">Marx 270</strain>
    </source>
</reference>
<dbReference type="InParanoid" id="A0A0C3PTX8"/>
<protein>
    <submittedName>
        <fullName evidence="1">Uncharacterized protein</fullName>
    </submittedName>
</protein>
<dbReference type="AlphaFoldDB" id="A0A0C3PTX8"/>
<evidence type="ECO:0000313" key="1">
    <source>
        <dbReference type="EMBL" id="KIO12691.1"/>
    </source>
</evidence>
<organism evidence="1 2">
    <name type="scientific">Pisolithus tinctorius Marx 270</name>
    <dbReference type="NCBI Taxonomy" id="870435"/>
    <lineage>
        <taxon>Eukaryota</taxon>
        <taxon>Fungi</taxon>
        <taxon>Dikarya</taxon>
        <taxon>Basidiomycota</taxon>
        <taxon>Agaricomycotina</taxon>
        <taxon>Agaricomycetes</taxon>
        <taxon>Agaricomycetidae</taxon>
        <taxon>Boletales</taxon>
        <taxon>Sclerodermatineae</taxon>
        <taxon>Pisolithaceae</taxon>
        <taxon>Pisolithus</taxon>
    </lineage>
</organism>
<sequence>MTEDMVFVAVSRPRLGKIYTRLLVVVLPDSSAYVYVKRSRLFADHYSSHVSFPSSAIPTPDYMGH</sequence>
<accession>A0A0C3PTX8</accession>